<dbReference type="InterPro" id="IPR016181">
    <property type="entry name" value="Acyl_CoA_acyltransferase"/>
</dbReference>
<dbReference type="AlphaFoldDB" id="A0A1I7JGW3"/>
<sequence length="274" mass="31618">MQIANPSTPAVTAKNIQLANLAFNFHHPDSPSFNYSRTQPPFPQQYRIPTSPSNYSDYTEPDCLLQRNDYSIHLVNSLKQRIKASTLIKRMYASRGYQTEKASVFSADPFQYTFEARQSGQLIGTLTLTIDSDNKLLADTLYPTELDQFRQRNRRLCELSKLAFNPESSSKEIFASLFHMAYIFAHRIHNVDDAFIEINPRHALFYKRMLGFRQIGKLRTCPRVNAPAVLLNLDLAYMEEQIVTQAGQLNQGTRSIYPHFLSQKKENKIVRQFQ</sequence>
<dbReference type="SUPFAM" id="SSF55729">
    <property type="entry name" value="Acyl-CoA N-acyltransferases (Nat)"/>
    <property type="match status" value="1"/>
</dbReference>
<name>A0A1I7JGW3_9PROT</name>
<accession>A0A1I7JGW3</accession>
<gene>
    <name evidence="2" type="ORF">SAMN05216339_1273</name>
</gene>
<evidence type="ECO:0000313" key="3">
    <source>
        <dbReference type="Proteomes" id="UP000183926"/>
    </source>
</evidence>
<dbReference type="Pfam" id="PF21926">
    <property type="entry name" value="FeeM"/>
    <property type="match status" value="1"/>
</dbReference>
<dbReference type="Gene3D" id="3.40.630.30">
    <property type="match status" value="1"/>
</dbReference>
<dbReference type="InterPro" id="IPR054597">
    <property type="entry name" value="FeeM_cat"/>
</dbReference>
<reference evidence="2 3" key="1">
    <citation type="submission" date="2016-10" db="EMBL/GenBank/DDBJ databases">
        <authorList>
            <person name="de Groot N.N."/>
        </authorList>
    </citation>
    <scope>NUCLEOTIDE SEQUENCE [LARGE SCALE GENOMIC DNA]</scope>
    <source>
        <strain evidence="2 3">Nm24</strain>
    </source>
</reference>
<evidence type="ECO:0000313" key="2">
    <source>
        <dbReference type="EMBL" id="SFU84411.1"/>
    </source>
</evidence>
<protein>
    <recommendedName>
        <fullName evidence="1">N-acyl amino acid synthase FeeM catalytic core domain-containing protein</fullName>
    </recommendedName>
</protein>
<dbReference type="Proteomes" id="UP000183926">
    <property type="component" value="Unassembled WGS sequence"/>
</dbReference>
<organism evidence="2 3">
    <name type="scientific">Nitrosomonas eutropha</name>
    <dbReference type="NCBI Taxonomy" id="916"/>
    <lineage>
        <taxon>Bacteria</taxon>
        <taxon>Pseudomonadati</taxon>
        <taxon>Pseudomonadota</taxon>
        <taxon>Betaproteobacteria</taxon>
        <taxon>Nitrosomonadales</taxon>
        <taxon>Nitrosomonadaceae</taxon>
        <taxon>Nitrosomonas</taxon>
    </lineage>
</organism>
<evidence type="ECO:0000259" key="1">
    <source>
        <dbReference type="Pfam" id="PF21926"/>
    </source>
</evidence>
<feature type="domain" description="N-acyl amino acid synthase FeeM catalytic core" evidence="1">
    <location>
        <begin position="84"/>
        <end position="234"/>
    </location>
</feature>
<proteinExistence type="predicted"/>
<dbReference type="RefSeq" id="WP_256214909.1">
    <property type="nucleotide sequence ID" value="NZ_FPBL01000027.1"/>
</dbReference>
<dbReference type="EMBL" id="FPBL01000027">
    <property type="protein sequence ID" value="SFU84411.1"/>
    <property type="molecule type" value="Genomic_DNA"/>
</dbReference>